<evidence type="ECO:0000256" key="6">
    <source>
        <dbReference type="ARBA" id="ARBA00022490"/>
    </source>
</evidence>
<evidence type="ECO:0000256" key="12">
    <source>
        <dbReference type="ARBA" id="ARBA00040232"/>
    </source>
</evidence>
<feature type="binding site" evidence="15">
    <location>
        <position position="247"/>
    </location>
    <ligand>
        <name>Mg(2+)</name>
        <dbReference type="ChEBI" id="CHEBI:18420"/>
    </ligand>
</feature>
<dbReference type="SFLD" id="SFLDS00001">
    <property type="entry name" value="Enolase"/>
    <property type="match status" value="1"/>
</dbReference>
<dbReference type="InterPro" id="IPR029017">
    <property type="entry name" value="Enolase-like_N"/>
</dbReference>
<comment type="cofactor">
    <cofactor evidence="15">
        <name>Mg(2+)</name>
        <dbReference type="ChEBI" id="CHEBI:18420"/>
    </cofactor>
    <text evidence="15">Mg(2+) is required for catalysis and for stabilizing the dimer.</text>
</comment>
<dbReference type="SUPFAM" id="SSF54826">
    <property type="entry name" value="Enolase N-terminal domain-like"/>
    <property type="match status" value="1"/>
</dbReference>
<evidence type="ECO:0000256" key="4">
    <source>
        <dbReference type="ARBA" id="ARBA00011473"/>
    </source>
</evidence>
<keyword evidence="19" id="KW-1185">Reference proteome</keyword>
<dbReference type="GO" id="GO:0006096">
    <property type="term" value="P:glycolytic process"/>
    <property type="evidence" value="ECO:0007669"/>
    <property type="project" value="UniProtKB-KW"/>
</dbReference>
<evidence type="ECO:0000313" key="18">
    <source>
        <dbReference type="Ensembl" id="ENSACLP00000072814.1"/>
    </source>
</evidence>
<feature type="binding site" evidence="15">
    <location>
        <position position="304"/>
    </location>
    <ligand>
        <name>Mg(2+)</name>
        <dbReference type="ChEBI" id="CHEBI:18420"/>
    </ligand>
</feature>
<feature type="domain" description="Enolase N-terminal" evidence="17">
    <location>
        <begin position="3"/>
        <end position="136"/>
    </location>
</feature>
<dbReference type="PIRSF" id="PIRSF001400">
    <property type="entry name" value="Enolase"/>
    <property type="match status" value="1"/>
</dbReference>
<feature type="active site" description="Proton donor" evidence="14">
    <location>
        <position position="212"/>
    </location>
</feature>
<feature type="active site" description="Proton acceptor" evidence="14">
    <location>
        <position position="329"/>
    </location>
</feature>
<evidence type="ECO:0000256" key="14">
    <source>
        <dbReference type="PIRSR" id="PIRSR001400-1"/>
    </source>
</evidence>
<dbReference type="PANTHER" id="PTHR11902:SF5">
    <property type="entry name" value="BETA-ENOLASE"/>
    <property type="match status" value="1"/>
</dbReference>
<evidence type="ECO:0000256" key="3">
    <source>
        <dbReference type="ARBA" id="ARBA00009604"/>
    </source>
</evidence>
<dbReference type="InterPro" id="IPR000941">
    <property type="entry name" value="Enolase"/>
</dbReference>
<dbReference type="InterPro" id="IPR020809">
    <property type="entry name" value="Enolase_CS"/>
</dbReference>
<dbReference type="GO" id="GO:0000287">
    <property type="term" value="F:magnesium ion binding"/>
    <property type="evidence" value="ECO:0007669"/>
    <property type="project" value="InterPro"/>
</dbReference>
<dbReference type="InterPro" id="IPR020810">
    <property type="entry name" value="Enolase_C"/>
</dbReference>
<evidence type="ECO:0000256" key="9">
    <source>
        <dbReference type="ARBA" id="ARBA00023152"/>
    </source>
</evidence>
<dbReference type="SMART" id="SM01192">
    <property type="entry name" value="Enolase_C"/>
    <property type="match status" value="1"/>
</dbReference>
<dbReference type="GO" id="GO:0000015">
    <property type="term" value="C:phosphopyruvate hydratase complex"/>
    <property type="evidence" value="ECO:0007669"/>
    <property type="project" value="InterPro"/>
</dbReference>
<dbReference type="InterPro" id="IPR020811">
    <property type="entry name" value="Enolase_N"/>
</dbReference>
<comment type="pathway">
    <text evidence="2">Carbohydrate degradation; glycolysis; pyruvate from D-glyceraldehyde 3-phosphate: step 4/5.</text>
</comment>
<keyword evidence="6" id="KW-0963">Cytoplasm</keyword>
<dbReference type="PANTHER" id="PTHR11902">
    <property type="entry name" value="ENOLASE"/>
    <property type="match status" value="1"/>
</dbReference>
<evidence type="ECO:0000256" key="10">
    <source>
        <dbReference type="ARBA" id="ARBA00023239"/>
    </source>
</evidence>
<gene>
    <name evidence="18" type="primary">ENO3</name>
</gene>
<dbReference type="FunFam" id="3.30.390.10:FF:000001">
    <property type="entry name" value="Enolase"/>
    <property type="match status" value="1"/>
</dbReference>
<dbReference type="HAMAP" id="MF_00318">
    <property type="entry name" value="Enolase"/>
    <property type="match status" value="1"/>
</dbReference>
<feature type="domain" description="Enolase C-terminal TIM barrel" evidence="16">
    <location>
        <begin position="144"/>
        <end position="417"/>
    </location>
</feature>
<reference evidence="18" key="1">
    <citation type="submission" date="2025-08" db="UniProtKB">
        <authorList>
            <consortium name="Ensembl"/>
        </authorList>
    </citation>
    <scope>IDENTIFICATION</scope>
</reference>
<sequence>MSITKIHAREILDSRGNPTVEVDLWTAKGLFRAAVPSGASTGVHEALELRDGDKSRYLGKGTVKAVEHVNKEIAPKLIEKVSKLSVVEQEKIDKFMLELDGTENKSKFGANAILGVSLAVCKAGAAEKGVPLYRHIADLAGHKDVILPVPAFNVINGGSHAGNKLAMQEFMILPVGASNFHEAMRIGAEVYHNLKNVIKAKYGKDATNVGDEGGFAPNILENNEALELLKTAIEKAGYPDKIIIGMDVAASEFFHNGKYDLDFKSPDDPSRHISGEKLGDLYRSFIKNYPVTRRFFCSNQIVGDDLTVTNPKRIQQAVDKKACNCLLLKVNQIGSVTESIQACKLAQSSGWGVMVSHRSGETEDTFIADLVVGLCTGQIKTGAPCRSERLAKYNQLMRIEEELGDKAKFAGKDFRHPKIN</sequence>
<evidence type="ECO:0000259" key="17">
    <source>
        <dbReference type="SMART" id="SM01193"/>
    </source>
</evidence>
<evidence type="ECO:0000256" key="8">
    <source>
        <dbReference type="ARBA" id="ARBA00022842"/>
    </source>
</evidence>
<evidence type="ECO:0000256" key="13">
    <source>
        <dbReference type="ARBA" id="ARBA00048951"/>
    </source>
</evidence>
<dbReference type="FunFam" id="3.20.20.120:FF:000002">
    <property type="entry name" value="Enolase 1"/>
    <property type="match status" value="1"/>
</dbReference>
<dbReference type="EC" id="4.2.1.11" evidence="5"/>
<evidence type="ECO:0000259" key="16">
    <source>
        <dbReference type="SMART" id="SM01192"/>
    </source>
</evidence>
<comment type="similarity">
    <text evidence="3">Belongs to the enolase family.</text>
</comment>
<dbReference type="SMART" id="SM01193">
    <property type="entry name" value="Enolase_N"/>
    <property type="match status" value="1"/>
</dbReference>
<protein>
    <recommendedName>
        <fullName evidence="12">Beta-enolase</fullName>
        <ecNumber evidence="5">4.2.1.11</ecNumber>
    </recommendedName>
    <alternativeName>
        <fullName evidence="11">2-phospho-D-glycerate hydro-lyase</fullName>
    </alternativeName>
</protein>
<evidence type="ECO:0000256" key="1">
    <source>
        <dbReference type="ARBA" id="ARBA00004496"/>
    </source>
</evidence>
<comment type="catalytic activity">
    <reaction evidence="13">
        <text>(2R)-2-phosphoglycerate = phosphoenolpyruvate + H2O</text>
        <dbReference type="Rhea" id="RHEA:10164"/>
        <dbReference type="ChEBI" id="CHEBI:15377"/>
        <dbReference type="ChEBI" id="CHEBI:58289"/>
        <dbReference type="ChEBI" id="CHEBI:58702"/>
        <dbReference type="EC" id="4.2.1.11"/>
    </reaction>
    <physiologicalReaction direction="left-to-right" evidence="13">
        <dbReference type="Rhea" id="RHEA:10165"/>
    </physiologicalReaction>
</comment>
<evidence type="ECO:0000313" key="19">
    <source>
        <dbReference type="Proteomes" id="UP000265100"/>
    </source>
</evidence>
<comment type="subunit">
    <text evidence="4">Dimer.</text>
</comment>
<dbReference type="PROSITE" id="PS00164">
    <property type="entry name" value="ENOLASE"/>
    <property type="match status" value="1"/>
</dbReference>
<keyword evidence="9" id="KW-0324">Glycolysis</keyword>
<dbReference type="Proteomes" id="UP000265100">
    <property type="component" value="Unplaced"/>
</dbReference>
<accession>A0AAX7UTZ1</accession>
<dbReference type="Gene3D" id="3.30.390.10">
    <property type="entry name" value="Enolase-like, N-terminal domain"/>
    <property type="match status" value="1"/>
</dbReference>
<dbReference type="Gene3D" id="3.20.20.120">
    <property type="entry name" value="Enolase-like C-terminal domain"/>
    <property type="match status" value="2"/>
</dbReference>
<dbReference type="Ensembl" id="ENSACLT00000080728.1">
    <property type="protein sequence ID" value="ENSACLP00000072814.1"/>
    <property type="gene ID" value="ENSACLG00000005504.2"/>
</dbReference>
<evidence type="ECO:0000256" key="5">
    <source>
        <dbReference type="ARBA" id="ARBA00012058"/>
    </source>
</evidence>
<dbReference type="GO" id="GO:0004634">
    <property type="term" value="F:phosphopyruvate hydratase activity"/>
    <property type="evidence" value="ECO:0007669"/>
    <property type="project" value="UniProtKB-EC"/>
</dbReference>
<dbReference type="AlphaFoldDB" id="A0AAX7UTZ1"/>
<evidence type="ECO:0000256" key="7">
    <source>
        <dbReference type="ARBA" id="ARBA00022723"/>
    </source>
</evidence>
<proteinExistence type="inferred from homology"/>
<dbReference type="GeneTree" id="ENSGT00950000182805"/>
<evidence type="ECO:0000256" key="2">
    <source>
        <dbReference type="ARBA" id="ARBA00005031"/>
    </source>
</evidence>
<organism evidence="18 19">
    <name type="scientific">Astatotilapia calliptera</name>
    <name type="common">Eastern happy</name>
    <name type="synonym">Chromis callipterus</name>
    <dbReference type="NCBI Taxonomy" id="8154"/>
    <lineage>
        <taxon>Eukaryota</taxon>
        <taxon>Metazoa</taxon>
        <taxon>Chordata</taxon>
        <taxon>Craniata</taxon>
        <taxon>Vertebrata</taxon>
        <taxon>Euteleostomi</taxon>
        <taxon>Actinopterygii</taxon>
        <taxon>Neopterygii</taxon>
        <taxon>Teleostei</taxon>
        <taxon>Neoteleostei</taxon>
        <taxon>Acanthomorphata</taxon>
        <taxon>Ovalentaria</taxon>
        <taxon>Cichlomorphae</taxon>
        <taxon>Cichliformes</taxon>
        <taxon>Cichlidae</taxon>
        <taxon>African cichlids</taxon>
        <taxon>Pseudocrenilabrinae</taxon>
        <taxon>Haplochromini</taxon>
        <taxon>Astatotilapia</taxon>
    </lineage>
</organism>
<dbReference type="Pfam" id="PF00113">
    <property type="entry name" value="Enolase_C"/>
    <property type="match status" value="2"/>
</dbReference>
<dbReference type="InterPro" id="IPR036849">
    <property type="entry name" value="Enolase-like_C_sf"/>
</dbReference>
<dbReference type="CDD" id="cd03313">
    <property type="entry name" value="enolase"/>
    <property type="match status" value="1"/>
</dbReference>
<dbReference type="SUPFAM" id="SSF51604">
    <property type="entry name" value="Enolase C-terminal domain-like"/>
    <property type="match status" value="1"/>
</dbReference>
<reference evidence="18" key="2">
    <citation type="submission" date="2025-09" db="UniProtKB">
        <authorList>
            <consortium name="Ensembl"/>
        </authorList>
    </citation>
    <scope>IDENTIFICATION</scope>
</reference>
<keyword evidence="10" id="KW-0456">Lyase</keyword>
<evidence type="ECO:0000256" key="15">
    <source>
        <dbReference type="PIRSR" id="PIRSR001400-3"/>
    </source>
</evidence>
<keyword evidence="8 15" id="KW-0460">Magnesium</keyword>
<comment type="subcellular location">
    <subcellularLocation>
        <location evidence="1">Cytoplasm</location>
    </subcellularLocation>
</comment>
<name>A0AAX7UTZ1_ASTCA</name>
<dbReference type="Pfam" id="PF03952">
    <property type="entry name" value="Enolase_N"/>
    <property type="match status" value="1"/>
</dbReference>
<keyword evidence="7 15" id="KW-0479">Metal-binding</keyword>
<evidence type="ECO:0000256" key="11">
    <source>
        <dbReference type="ARBA" id="ARBA00031125"/>
    </source>
</evidence>
<dbReference type="PRINTS" id="PR00148">
    <property type="entry name" value="ENOLASE"/>
</dbReference>